<feature type="domain" description="F-box" evidence="1">
    <location>
        <begin position="16"/>
        <end position="61"/>
    </location>
</feature>
<name>A0AAV6KH92_9ERIC</name>
<dbReference type="NCBIfam" id="TIGR01640">
    <property type="entry name" value="F_box_assoc_1"/>
    <property type="match status" value="1"/>
</dbReference>
<dbReference type="InterPro" id="IPR050796">
    <property type="entry name" value="SCF_F-box_component"/>
</dbReference>
<dbReference type="SMART" id="SM00256">
    <property type="entry name" value="FBOX"/>
    <property type="match status" value="1"/>
</dbReference>
<gene>
    <name evidence="2" type="ORF">RHGRI_009895</name>
</gene>
<reference evidence="2" key="1">
    <citation type="submission" date="2020-08" db="EMBL/GenBank/DDBJ databases">
        <title>Plant Genome Project.</title>
        <authorList>
            <person name="Zhang R.-G."/>
        </authorList>
    </citation>
    <scope>NUCLEOTIDE SEQUENCE</scope>
    <source>
        <strain evidence="2">WSP0</strain>
        <tissue evidence="2">Leaf</tissue>
    </source>
</reference>
<dbReference type="InterPro" id="IPR017451">
    <property type="entry name" value="F-box-assoc_interact_dom"/>
</dbReference>
<dbReference type="InterPro" id="IPR006527">
    <property type="entry name" value="F-box-assoc_dom_typ1"/>
</dbReference>
<dbReference type="CDD" id="cd22157">
    <property type="entry name" value="F-box_AtFBW1-like"/>
    <property type="match status" value="1"/>
</dbReference>
<proteinExistence type="predicted"/>
<dbReference type="SUPFAM" id="SSF81383">
    <property type="entry name" value="F-box domain"/>
    <property type="match status" value="1"/>
</dbReference>
<organism evidence="2 3">
    <name type="scientific">Rhododendron griersonianum</name>
    <dbReference type="NCBI Taxonomy" id="479676"/>
    <lineage>
        <taxon>Eukaryota</taxon>
        <taxon>Viridiplantae</taxon>
        <taxon>Streptophyta</taxon>
        <taxon>Embryophyta</taxon>
        <taxon>Tracheophyta</taxon>
        <taxon>Spermatophyta</taxon>
        <taxon>Magnoliopsida</taxon>
        <taxon>eudicotyledons</taxon>
        <taxon>Gunneridae</taxon>
        <taxon>Pentapetalae</taxon>
        <taxon>asterids</taxon>
        <taxon>Ericales</taxon>
        <taxon>Ericaceae</taxon>
        <taxon>Ericoideae</taxon>
        <taxon>Rhodoreae</taxon>
        <taxon>Rhododendron</taxon>
    </lineage>
</organism>
<evidence type="ECO:0000259" key="1">
    <source>
        <dbReference type="PROSITE" id="PS50181"/>
    </source>
</evidence>
<sequence length="386" mass="44015">MRRSKRIARQNTSTAAVAVSELPNHIICDILSRLPINSILTCKRVCKAWRNLTLDPYIAKLRISRFPLSLIFYRHSTNTNTPSHFEILQLHDPTDFGHRSATMKFTTGIYFPHMDIDKVGSCNGLILLSNHPSKDLVIVCNPLSAQHFVLPKPPKLGTKAYSSFVGFGFGHCTSTDQYKVLRFTKTHRPTRLMDIAIYTLGVDDEWRSLGDTAQPPCIFTSKLVFLNGAFHWIGFENSRVVCYLDIEKEQFGSFPLPSHIGNDFTYFGVVDNWLYLRHRSGVLKFWVMKDYGDFGSWTLECVVENPFHGNGFVEPLKILEDGSLLLMMVYSQPSLDRKRPKEEKITLASCNPRTRVLKKIEHRGILLEDTPYAYVPCFFSPMGALV</sequence>
<dbReference type="AlphaFoldDB" id="A0AAV6KH92"/>
<dbReference type="Proteomes" id="UP000823749">
    <property type="component" value="Chromosome 4"/>
</dbReference>
<dbReference type="Pfam" id="PF07734">
    <property type="entry name" value="FBA_1"/>
    <property type="match status" value="1"/>
</dbReference>
<dbReference type="InterPro" id="IPR036047">
    <property type="entry name" value="F-box-like_dom_sf"/>
</dbReference>
<dbReference type="PROSITE" id="PS50181">
    <property type="entry name" value="FBOX"/>
    <property type="match status" value="1"/>
</dbReference>
<comment type="caution">
    <text evidence="2">The sequence shown here is derived from an EMBL/GenBank/DDBJ whole genome shotgun (WGS) entry which is preliminary data.</text>
</comment>
<dbReference type="PANTHER" id="PTHR31672">
    <property type="entry name" value="BNACNNG10540D PROTEIN"/>
    <property type="match status" value="1"/>
</dbReference>
<dbReference type="PANTHER" id="PTHR31672:SF13">
    <property type="entry name" value="F-BOX PROTEIN CPR30-LIKE"/>
    <property type="match status" value="1"/>
</dbReference>
<evidence type="ECO:0000313" key="2">
    <source>
        <dbReference type="EMBL" id="KAG5551628.1"/>
    </source>
</evidence>
<dbReference type="Gene3D" id="1.20.1280.50">
    <property type="match status" value="1"/>
</dbReference>
<accession>A0AAV6KH92</accession>
<dbReference type="EMBL" id="JACTNZ010000004">
    <property type="protein sequence ID" value="KAG5551628.1"/>
    <property type="molecule type" value="Genomic_DNA"/>
</dbReference>
<dbReference type="Pfam" id="PF12937">
    <property type="entry name" value="F-box-like"/>
    <property type="match status" value="1"/>
</dbReference>
<protein>
    <recommendedName>
        <fullName evidence="1">F-box domain-containing protein</fullName>
    </recommendedName>
</protein>
<evidence type="ECO:0000313" key="3">
    <source>
        <dbReference type="Proteomes" id="UP000823749"/>
    </source>
</evidence>
<dbReference type="InterPro" id="IPR001810">
    <property type="entry name" value="F-box_dom"/>
</dbReference>
<keyword evidence="3" id="KW-1185">Reference proteome</keyword>